<dbReference type="InterPro" id="IPR002559">
    <property type="entry name" value="Transposase_11"/>
</dbReference>
<accession>V6Z0T6</accession>
<dbReference type="EMBL" id="ANQC01000065">
    <property type="protein sequence ID" value="ESV54487.1"/>
    <property type="molecule type" value="Genomic_DNA"/>
</dbReference>
<evidence type="ECO:0000313" key="2">
    <source>
        <dbReference type="EMBL" id="ESV54487.1"/>
    </source>
</evidence>
<comment type="caution">
    <text evidence="2">The sequence shown here is derived from an EMBL/GenBank/DDBJ whole genome shotgun (WGS) entry which is preliminary data.</text>
</comment>
<gene>
    <name evidence="2" type="ORF">SAG0136_04320</name>
</gene>
<protein>
    <submittedName>
        <fullName evidence="2">Transposase IS4</fullName>
    </submittedName>
</protein>
<evidence type="ECO:0000313" key="3">
    <source>
        <dbReference type="Proteomes" id="UP000018482"/>
    </source>
</evidence>
<evidence type="ECO:0000259" key="1">
    <source>
        <dbReference type="Pfam" id="PF01609"/>
    </source>
</evidence>
<name>V6Z0T6_STRAG</name>
<dbReference type="AlphaFoldDB" id="V6Z0T6"/>
<proteinExistence type="predicted"/>
<reference evidence="2 3" key="1">
    <citation type="submission" date="2013-05" db="EMBL/GenBank/DDBJ databases">
        <authorList>
            <person name="Richards V.P."/>
            <person name="Durkin S.A.S."/>
            <person name="Kim M."/>
            <person name="Pavinski Bitar P.D."/>
            <person name="Stanhope M.J."/>
            <person name="Town C.D."/>
            <person name="Venter J.C."/>
        </authorList>
    </citation>
    <scope>NUCLEOTIDE SEQUENCE [LARGE SCALE GENOMIC DNA]</scope>
    <source>
        <strain evidence="2 3">LMG 14747</strain>
    </source>
</reference>
<organism evidence="2 3">
    <name type="scientific">Streptococcus agalactiae LMG 14747</name>
    <dbReference type="NCBI Taxonomy" id="1154860"/>
    <lineage>
        <taxon>Bacteria</taxon>
        <taxon>Bacillati</taxon>
        <taxon>Bacillota</taxon>
        <taxon>Bacilli</taxon>
        <taxon>Lactobacillales</taxon>
        <taxon>Streptococcaceae</taxon>
        <taxon>Streptococcus</taxon>
    </lineage>
</organism>
<dbReference type="GO" id="GO:0006313">
    <property type="term" value="P:DNA transposition"/>
    <property type="evidence" value="ECO:0007669"/>
    <property type="project" value="InterPro"/>
</dbReference>
<feature type="domain" description="Transposase IS4-like" evidence="1">
    <location>
        <begin position="11"/>
        <end position="141"/>
    </location>
</feature>
<dbReference type="GO" id="GO:0003677">
    <property type="term" value="F:DNA binding"/>
    <property type="evidence" value="ECO:0007669"/>
    <property type="project" value="InterPro"/>
</dbReference>
<sequence length="155" mass="18213">MSLKVLFNALKNQSKNYSGKKKRHTIKTQIMLDLTNHRACQLAFSDGHTHDFTLFKGSIGYSLPQNTLVFVDLGYLGILKFHENTFIPAKRSKHHPLTQKDKQLNREIAKIRIEVEHFNAKFKTFQIMAQPYRNRRKRFELRAELICGIINHEMM</sequence>
<dbReference type="Proteomes" id="UP000018482">
    <property type="component" value="Unassembled WGS sequence"/>
</dbReference>
<dbReference type="eggNOG" id="ENOG50333IB">
    <property type="taxonomic scope" value="Bacteria"/>
</dbReference>
<dbReference type="Pfam" id="PF01609">
    <property type="entry name" value="DDE_Tnp_1"/>
    <property type="match status" value="1"/>
</dbReference>
<dbReference type="GO" id="GO:0004803">
    <property type="term" value="F:transposase activity"/>
    <property type="evidence" value="ECO:0007669"/>
    <property type="project" value="InterPro"/>
</dbReference>